<name>A0A8J6B9R3_9EUKA</name>
<sequence length="276" mass="32089">MIINNIYDRFTQYRQSTQAPALLGDTESEDDARFISKYPEWHDIVLEIRDSIQQHYSEIEALQSAQSNYISRPSMTDEDPLAAVEERSKRVARRLQDTHNKVLRLSKNHYSTNFPIENTIILRNVQTKLEGEIKVTIGLYRVVQNAFAQRLKDRDDRLGRFSIEPDEDDLSEQEGMVDVHKAIAHDRKQGIMTITQTMHELNEMAKEMAVMVVEQGTLLDRIDYNMDVTVETVEKAVKDLAKANKHQKRGWIFQVIIWGLMIVAWVLMIIYILRVA</sequence>
<keyword evidence="5" id="KW-1185">Reference proteome</keyword>
<evidence type="ECO:0000256" key="2">
    <source>
        <dbReference type="SAM" id="Phobius"/>
    </source>
</evidence>
<dbReference type="GO" id="GO:0005484">
    <property type="term" value="F:SNAP receptor activity"/>
    <property type="evidence" value="ECO:0007669"/>
    <property type="project" value="TreeGrafter"/>
</dbReference>
<dbReference type="SUPFAM" id="SSF47661">
    <property type="entry name" value="t-snare proteins"/>
    <property type="match status" value="1"/>
</dbReference>
<proteinExistence type="inferred from homology"/>
<dbReference type="AlphaFoldDB" id="A0A8J6B9R3"/>
<dbReference type="InterPro" id="IPR000727">
    <property type="entry name" value="T_SNARE_dom"/>
</dbReference>
<dbReference type="PROSITE" id="PS50192">
    <property type="entry name" value="T_SNARE"/>
    <property type="match status" value="1"/>
</dbReference>
<dbReference type="PANTHER" id="PTHR19957">
    <property type="entry name" value="SYNTAXIN"/>
    <property type="match status" value="1"/>
</dbReference>
<dbReference type="GO" id="GO:0012505">
    <property type="term" value="C:endomembrane system"/>
    <property type="evidence" value="ECO:0007669"/>
    <property type="project" value="TreeGrafter"/>
</dbReference>
<comment type="caution">
    <text evidence="4">The sequence shown here is derived from an EMBL/GenBank/DDBJ whole genome shotgun (WGS) entry which is preliminary data.</text>
</comment>
<dbReference type="GO" id="GO:0006886">
    <property type="term" value="P:intracellular protein transport"/>
    <property type="evidence" value="ECO:0007669"/>
    <property type="project" value="TreeGrafter"/>
</dbReference>
<dbReference type="GO" id="GO:0000149">
    <property type="term" value="F:SNARE binding"/>
    <property type="evidence" value="ECO:0007669"/>
    <property type="project" value="TreeGrafter"/>
</dbReference>
<feature type="domain" description="T-SNARE coiled-coil homology" evidence="3">
    <location>
        <begin position="181"/>
        <end position="243"/>
    </location>
</feature>
<dbReference type="GO" id="GO:0006906">
    <property type="term" value="P:vesicle fusion"/>
    <property type="evidence" value="ECO:0007669"/>
    <property type="project" value="TreeGrafter"/>
</dbReference>
<dbReference type="Gene3D" id="1.20.58.70">
    <property type="match status" value="1"/>
</dbReference>
<evidence type="ECO:0000313" key="5">
    <source>
        <dbReference type="Proteomes" id="UP000717585"/>
    </source>
</evidence>
<keyword evidence="2" id="KW-1133">Transmembrane helix</keyword>
<protein>
    <submittedName>
        <fullName evidence="4">SNARE domain</fullName>
    </submittedName>
</protein>
<dbReference type="Proteomes" id="UP000717585">
    <property type="component" value="Unassembled WGS sequence"/>
</dbReference>
<dbReference type="InterPro" id="IPR010989">
    <property type="entry name" value="SNARE"/>
</dbReference>
<dbReference type="GO" id="GO:0031201">
    <property type="term" value="C:SNARE complex"/>
    <property type="evidence" value="ECO:0007669"/>
    <property type="project" value="TreeGrafter"/>
</dbReference>
<comment type="similarity">
    <text evidence="1">Belongs to the syntaxin family.</text>
</comment>
<evidence type="ECO:0000259" key="3">
    <source>
        <dbReference type="PROSITE" id="PS50192"/>
    </source>
</evidence>
<dbReference type="CDD" id="cd15845">
    <property type="entry name" value="SNARE_syntaxin16"/>
    <property type="match status" value="1"/>
</dbReference>
<evidence type="ECO:0000256" key="1">
    <source>
        <dbReference type="ARBA" id="ARBA00009063"/>
    </source>
</evidence>
<accession>A0A8J6B9R3</accession>
<evidence type="ECO:0000313" key="4">
    <source>
        <dbReference type="EMBL" id="KAG9395702.1"/>
    </source>
</evidence>
<feature type="transmembrane region" description="Helical" evidence="2">
    <location>
        <begin position="251"/>
        <end position="273"/>
    </location>
</feature>
<organism evidence="4 5">
    <name type="scientific">Carpediemonas membranifera</name>
    <dbReference type="NCBI Taxonomy" id="201153"/>
    <lineage>
        <taxon>Eukaryota</taxon>
        <taxon>Metamonada</taxon>
        <taxon>Carpediemonas-like organisms</taxon>
        <taxon>Carpediemonas</taxon>
    </lineage>
</organism>
<dbReference type="GO" id="GO:0048278">
    <property type="term" value="P:vesicle docking"/>
    <property type="evidence" value="ECO:0007669"/>
    <property type="project" value="TreeGrafter"/>
</dbReference>
<reference evidence="4" key="1">
    <citation type="submission" date="2021-05" db="EMBL/GenBank/DDBJ databases">
        <title>A free-living protist that lacks canonical eukaryotic 1 DNA replication and segregation systems.</title>
        <authorList>
            <person name="Salas-Leiva D.E."/>
            <person name="Tromer E.C."/>
            <person name="Curtis B.A."/>
            <person name="Jerlstrom-Hultqvist J."/>
            <person name="Kolisko M."/>
            <person name="Yi Z."/>
            <person name="Salas-Leiva J.S."/>
            <person name="Gallot-Lavallee L."/>
            <person name="Kops G.J.P.L."/>
            <person name="Archibald J.M."/>
            <person name="Simpson A.G.B."/>
            <person name="Roger A.J."/>
        </authorList>
    </citation>
    <scope>NUCLEOTIDE SEQUENCE</scope>
    <source>
        <strain evidence="4">BICM</strain>
    </source>
</reference>
<dbReference type="EMBL" id="JAHDYR010000009">
    <property type="protein sequence ID" value="KAG9395702.1"/>
    <property type="molecule type" value="Genomic_DNA"/>
</dbReference>
<keyword evidence="2" id="KW-0812">Transmembrane</keyword>
<dbReference type="SMART" id="SM00397">
    <property type="entry name" value="t_SNARE"/>
    <property type="match status" value="1"/>
</dbReference>
<dbReference type="Pfam" id="PF05739">
    <property type="entry name" value="SNARE"/>
    <property type="match status" value="1"/>
</dbReference>
<dbReference type="InterPro" id="IPR045242">
    <property type="entry name" value="Syntaxin"/>
</dbReference>
<keyword evidence="2" id="KW-0472">Membrane</keyword>
<dbReference type="OrthoDB" id="10251371at2759"/>
<gene>
    <name evidence="4" type="ORF">J8273_2906</name>
</gene>